<name>A0ABS6SNJ2_9SPHN</name>
<organism evidence="1 2">
    <name type="scientific">Erythrobacter ani</name>
    <dbReference type="NCBI Taxonomy" id="2827235"/>
    <lineage>
        <taxon>Bacteria</taxon>
        <taxon>Pseudomonadati</taxon>
        <taxon>Pseudomonadota</taxon>
        <taxon>Alphaproteobacteria</taxon>
        <taxon>Sphingomonadales</taxon>
        <taxon>Erythrobacteraceae</taxon>
        <taxon>Erythrobacter/Porphyrobacter group</taxon>
        <taxon>Erythrobacter</taxon>
    </lineage>
</organism>
<reference evidence="1 2" key="1">
    <citation type="submission" date="2021-04" db="EMBL/GenBank/DDBJ databases">
        <authorList>
            <person name="Pira H."/>
            <person name="Risdian C."/>
            <person name="Wink J."/>
        </authorList>
    </citation>
    <scope>NUCLEOTIDE SEQUENCE [LARGE SCALE GENOMIC DNA]</scope>
    <source>
        <strain evidence="1 2">WH131</strain>
    </source>
</reference>
<sequence length="95" mass="11239">MENEICHDGSRVFARLPVKRNELSLIYGIVRLKGAYPTAIVPSLDEWWIDFAYSDYRFSVSTQYGDYWFHVRDVNCPEEILKMVADHFSKYLAQR</sequence>
<proteinExistence type="predicted"/>
<accession>A0ABS6SNJ2</accession>
<evidence type="ECO:0008006" key="3">
    <source>
        <dbReference type="Google" id="ProtNLM"/>
    </source>
</evidence>
<dbReference type="RefSeq" id="WP_218316697.1">
    <property type="nucleotide sequence ID" value="NZ_JAGSPB010000002.1"/>
</dbReference>
<gene>
    <name evidence="1" type="ORF">KCG45_07770</name>
</gene>
<evidence type="ECO:0000313" key="1">
    <source>
        <dbReference type="EMBL" id="MBV7266072.1"/>
    </source>
</evidence>
<keyword evidence="2" id="KW-1185">Reference proteome</keyword>
<dbReference type="EMBL" id="JAGSPB010000002">
    <property type="protein sequence ID" value="MBV7266072.1"/>
    <property type="molecule type" value="Genomic_DNA"/>
</dbReference>
<evidence type="ECO:0000313" key="2">
    <source>
        <dbReference type="Proteomes" id="UP000699975"/>
    </source>
</evidence>
<comment type="caution">
    <text evidence="1">The sequence shown here is derived from an EMBL/GenBank/DDBJ whole genome shotgun (WGS) entry which is preliminary data.</text>
</comment>
<protein>
    <recommendedName>
        <fullName evidence="3">DUF3601 domain-containing protein</fullName>
    </recommendedName>
</protein>
<dbReference type="Proteomes" id="UP000699975">
    <property type="component" value="Unassembled WGS sequence"/>
</dbReference>